<dbReference type="RefSeq" id="XP_013324644.1">
    <property type="nucleotide sequence ID" value="XM_013469190.1"/>
</dbReference>
<accession>A0A0F4YIA4</accession>
<dbReference type="GeneID" id="25320285"/>
<keyword evidence="2" id="KW-1185">Reference proteome</keyword>
<comment type="caution">
    <text evidence="1">The sequence shown here is derived from an EMBL/GenBank/DDBJ whole genome shotgun (WGS) entry which is preliminary data.</text>
</comment>
<dbReference type="AlphaFoldDB" id="A0A0F4YIA4"/>
<gene>
    <name evidence="1" type="ORF">T310_8020</name>
</gene>
<feature type="non-terminal residue" evidence="1">
    <location>
        <position position="1"/>
    </location>
</feature>
<sequence length="99" mass="10960">PAELLQSDSRVGHKLLALGHPVKLLVQGRVQELVNQMADQHLRRGTPSYHVIVEQCHAKLLSRQEEHPRAKARLHAAVLNNHLATIRVDGPSKAVGYQG</sequence>
<evidence type="ECO:0000313" key="1">
    <source>
        <dbReference type="EMBL" id="KKA18032.1"/>
    </source>
</evidence>
<protein>
    <submittedName>
        <fullName evidence="1">Uncharacterized protein</fullName>
    </submittedName>
</protein>
<dbReference type="EMBL" id="LASV01000510">
    <property type="protein sequence ID" value="KKA18032.1"/>
    <property type="molecule type" value="Genomic_DNA"/>
</dbReference>
<proteinExistence type="predicted"/>
<dbReference type="Proteomes" id="UP000053958">
    <property type="component" value="Unassembled WGS sequence"/>
</dbReference>
<reference evidence="1 2" key="1">
    <citation type="submission" date="2015-04" db="EMBL/GenBank/DDBJ databases">
        <authorList>
            <person name="Heijne W.H."/>
            <person name="Fedorova N.D."/>
            <person name="Nierman W.C."/>
            <person name="Vollebregt A.W."/>
            <person name="Zhao Z."/>
            <person name="Wu L."/>
            <person name="Kumar M."/>
            <person name="Stam H."/>
            <person name="van den Berg M.A."/>
            <person name="Pel H.J."/>
        </authorList>
    </citation>
    <scope>NUCLEOTIDE SEQUENCE [LARGE SCALE GENOMIC DNA]</scope>
    <source>
        <strain evidence="1 2">CBS 393.64</strain>
    </source>
</reference>
<evidence type="ECO:0000313" key="2">
    <source>
        <dbReference type="Proteomes" id="UP000053958"/>
    </source>
</evidence>
<organism evidence="1 2">
    <name type="scientific">Rasamsonia emersonii (strain ATCC 16479 / CBS 393.64 / IMI 116815)</name>
    <dbReference type="NCBI Taxonomy" id="1408163"/>
    <lineage>
        <taxon>Eukaryota</taxon>
        <taxon>Fungi</taxon>
        <taxon>Dikarya</taxon>
        <taxon>Ascomycota</taxon>
        <taxon>Pezizomycotina</taxon>
        <taxon>Eurotiomycetes</taxon>
        <taxon>Eurotiomycetidae</taxon>
        <taxon>Eurotiales</taxon>
        <taxon>Trichocomaceae</taxon>
        <taxon>Rasamsonia</taxon>
    </lineage>
</organism>
<name>A0A0F4YIA4_RASE3</name>